<accession>A0A941IGB8</accession>
<dbReference type="AlphaFoldDB" id="A0A941IGB8"/>
<evidence type="ECO:0008006" key="4">
    <source>
        <dbReference type="Google" id="ProtNLM"/>
    </source>
</evidence>
<name>A0A941IGB8_9ACTN</name>
<keyword evidence="3" id="KW-1185">Reference proteome</keyword>
<feature type="transmembrane region" description="Helical" evidence="1">
    <location>
        <begin position="38"/>
        <end position="64"/>
    </location>
</feature>
<dbReference type="Proteomes" id="UP000676325">
    <property type="component" value="Unassembled WGS sequence"/>
</dbReference>
<keyword evidence="1" id="KW-0472">Membrane</keyword>
<comment type="caution">
    <text evidence="2">The sequence shown here is derived from an EMBL/GenBank/DDBJ whole genome shotgun (WGS) entry which is preliminary data.</text>
</comment>
<sequence length="140" mass="14285">MTVAGVHDQVGMERGQEPPPGVLGRIGLLAARRFRTTVLLWLVLVAGLGALAPQVTSVLAGAGWQASGSQSVQVRDLVDRHFGGTGSTAIQVVVHADGSVADPAARAVLAKATGLLQANRSVAEVIQPRPGLTVSADGHT</sequence>
<protein>
    <recommendedName>
        <fullName evidence="4">Membrane transport protein MMPL domain-containing protein</fullName>
    </recommendedName>
</protein>
<keyword evidence="1" id="KW-1133">Transmembrane helix</keyword>
<evidence type="ECO:0000313" key="3">
    <source>
        <dbReference type="Proteomes" id="UP000676325"/>
    </source>
</evidence>
<feature type="non-terminal residue" evidence="2">
    <location>
        <position position="140"/>
    </location>
</feature>
<gene>
    <name evidence="2" type="ORF">KDK95_13110</name>
</gene>
<reference evidence="2" key="1">
    <citation type="submission" date="2021-04" db="EMBL/GenBank/DDBJ databases">
        <title>Genome based classification of Actinospica acidithermotolerans sp. nov., an actinobacterium isolated from an Indonesian hot spring.</title>
        <authorList>
            <person name="Kusuma A.B."/>
            <person name="Putra K.E."/>
            <person name="Nafisah S."/>
            <person name="Loh J."/>
            <person name="Nouioui I."/>
            <person name="Goodfellow M."/>
        </authorList>
    </citation>
    <scope>NUCLEOTIDE SEQUENCE</scope>
    <source>
        <strain evidence="2">MGRD01-02</strain>
    </source>
</reference>
<organism evidence="2 3">
    <name type="scientific">Actinospica acidithermotolerans</name>
    <dbReference type="NCBI Taxonomy" id="2828514"/>
    <lineage>
        <taxon>Bacteria</taxon>
        <taxon>Bacillati</taxon>
        <taxon>Actinomycetota</taxon>
        <taxon>Actinomycetes</taxon>
        <taxon>Catenulisporales</taxon>
        <taxon>Actinospicaceae</taxon>
        <taxon>Actinospica</taxon>
    </lineage>
</organism>
<evidence type="ECO:0000256" key="1">
    <source>
        <dbReference type="SAM" id="Phobius"/>
    </source>
</evidence>
<evidence type="ECO:0000313" key="2">
    <source>
        <dbReference type="EMBL" id="MBR7827250.1"/>
    </source>
</evidence>
<dbReference type="EMBL" id="JAGSOH010000030">
    <property type="protein sequence ID" value="MBR7827250.1"/>
    <property type="molecule type" value="Genomic_DNA"/>
</dbReference>
<proteinExistence type="predicted"/>
<keyword evidence="1" id="KW-0812">Transmembrane</keyword>